<dbReference type="PANTHER" id="PTHR38471">
    <property type="entry name" value="FOUR HELIX BUNDLE PROTEIN"/>
    <property type="match status" value="1"/>
</dbReference>
<dbReference type="Gene3D" id="1.20.1440.60">
    <property type="entry name" value="23S rRNA-intervening sequence"/>
    <property type="match status" value="1"/>
</dbReference>
<comment type="caution">
    <text evidence="1">The sequence shown here is derived from an EMBL/GenBank/DDBJ whole genome shotgun (WGS) entry which is preliminary data.</text>
</comment>
<dbReference type="RefSeq" id="WP_201920129.1">
    <property type="nucleotide sequence ID" value="NZ_BAABAX010000003.1"/>
</dbReference>
<dbReference type="InterPro" id="IPR036583">
    <property type="entry name" value="23S_rRNA_IVS_sf"/>
</dbReference>
<evidence type="ECO:0000313" key="2">
    <source>
        <dbReference type="Proteomes" id="UP000651057"/>
    </source>
</evidence>
<dbReference type="AlphaFoldDB" id="A0A937DA13"/>
<dbReference type="NCBIfam" id="TIGR02436">
    <property type="entry name" value="four helix bundle protein"/>
    <property type="match status" value="1"/>
</dbReference>
<keyword evidence="2" id="KW-1185">Reference proteome</keyword>
<gene>
    <name evidence="1" type="ORF">JJQ60_12130</name>
</gene>
<dbReference type="EMBL" id="JAERQJ010000004">
    <property type="protein sequence ID" value="MBL0684267.1"/>
    <property type="molecule type" value="Genomic_DNA"/>
</dbReference>
<proteinExistence type="predicted"/>
<organism evidence="1 2">
    <name type="scientific">Aquimarina mytili</name>
    <dbReference type="NCBI Taxonomy" id="874423"/>
    <lineage>
        <taxon>Bacteria</taxon>
        <taxon>Pseudomonadati</taxon>
        <taxon>Bacteroidota</taxon>
        <taxon>Flavobacteriia</taxon>
        <taxon>Flavobacteriales</taxon>
        <taxon>Flavobacteriaceae</taxon>
        <taxon>Aquimarina</taxon>
    </lineage>
</organism>
<dbReference type="InterPro" id="IPR012657">
    <property type="entry name" value="23S_rRNA-intervening_sequence"/>
</dbReference>
<dbReference type="SUPFAM" id="SSF158446">
    <property type="entry name" value="IVS-encoded protein-like"/>
    <property type="match status" value="1"/>
</dbReference>
<dbReference type="Pfam" id="PF05635">
    <property type="entry name" value="23S_rRNA_IVP"/>
    <property type="match status" value="1"/>
</dbReference>
<name>A0A937DA13_9FLAO</name>
<reference evidence="1" key="1">
    <citation type="submission" date="2021-01" db="EMBL/GenBank/DDBJ databases">
        <authorList>
            <person name="Zhong Y.L."/>
        </authorList>
    </citation>
    <scope>NUCLEOTIDE SEQUENCE</scope>
    <source>
        <strain evidence="1">KCTC 23302</strain>
    </source>
</reference>
<protein>
    <submittedName>
        <fullName evidence="1">Four helix bundle protein</fullName>
    </submittedName>
</protein>
<evidence type="ECO:0000313" key="1">
    <source>
        <dbReference type="EMBL" id="MBL0684267.1"/>
    </source>
</evidence>
<dbReference type="CDD" id="cd16377">
    <property type="entry name" value="23S_rRNA_IVP_like"/>
    <property type="match status" value="1"/>
</dbReference>
<dbReference type="Proteomes" id="UP000651057">
    <property type="component" value="Unassembled WGS sequence"/>
</dbReference>
<dbReference type="PANTHER" id="PTHR38471:SF2">
    <property type="entry name" value="FOUR HELIX BUNDLE PROTEIN"/>
    <property type="match status" value="1"/>
</dbReference>
<sequence length="126" mass="14645">MDFKNLLAYKKSFDLAMKIFEITKGLPKEEKYALTDQIRRSSRSVSANISESYRKRRYAKNFISKLSDSDAENTETQTWLEFSLACKYIDKNTFDQLISQSQEVGSLINYMINNPNKFGVKGVLKY</sequence>
<accession>A0A937DA13</accession>